<name>A0A917HN01_9BACT</name>
<dbReference type="SUPFAM" id="SSF51658">
    <property type="entry name" value="Xylose isomerase-like"/>
    <property type="match status" value="1"/>
</dbReference>
<keyword evidence="2" id="KW-1185">Reference proteome</keyword>
<reference evidence="1" key="1">
    <citation type="journal article" date="2014" name="Int. J. Syst. Evol. Microbiol.">
        <title>Complete genome sequence of Corynebacterium casei LMG S-19264T (=DSM 44701T), isolated from a smear-ripened cheese.</title>
        <authorList>
            <consortium name="US DOE Joint Genome Institute (JGI-PGF)"/>
            <person name="Walter F."/>
            <person name="Albersmeier A."/>
            <person name="Kalinowski J."/>
            <person name="Ruckert C."/>
        </authorList>
    </citation>
    <scope>NUCLEOTIDE SEQUENCE</scope>
    <source>
        <strain evidence="1">CGMCC 1.12997</strain>
    </source>
</reference>
<dbReference type="EMBL" id="BMGT01000003">
    <property type="protein sequence ID" value="GGG84469.1"/>
    <property type="molecule type" value="Genomic_DNA"/>
</dbReference>
<reference evidence="1" key="2">
    <citation type="submission" date="2020-09" db="EMBL/GenBank/DDBJ databases">
        <authorList>
            <person name="Sun Q."/>
            <person name="Zhou Y."/>
        </authorList>
    </citation>
    <scope>NUCLEOTIDE SEQUENCE</scope>
    <source>
        <strain evidence="1">CGMCC 1.12997</strain>
    </source>
</reference>
<gene>
    <name evidence="1" type="ORF">GCM10011585_30300</name>
</gene>
<dbReference type="InterPro" id="IPR036237">
    <property type="entry name" value="Xyl_isomerase-like_sf"/>
</dbReference>
<organism evidence="1 2">
    <name type="scientific">Edaphobacter dinghuensis</name>
    <dbReference type="NCBI Taxonomy" id="1560005"/>
    <lineage>
        <taxon>Bacteria</taxon>
        <taxon>Pseudomonadati</taxon>
        <taxon>Acidobacteriota</taxon>
        <taxon>Terriglobia</taxon>
        <taxon>Terriglobales</taxon>
        <taxon>Acidobacteriaceae</taxon>
        <taxon>Edaphobacter</taxon>
    </lineage>
</organism>
<dbReference type="Proteomes" id="UP000647241">
    <property type="component" value="Unassembled WGS sequence"/>
</dbReference>
<dbReference type="AlphaFoldDB" id="A0A917HN01"/>
<dbReference type="Gene3D" id="3.20.20.150">
    <property type="entry name" value="Divalent-metal-dependent TIM barrel enzymes"/>
    <property type="match status" value="1"/>
</dbReference>
<evidence type="ECO:0000313" key="1">
    <source>
        <dbReference type="EMBL" id="GGG84469.1"/>
    </source>
</evidence>
<proteinExistence type="predicted"/>
<comment type="caution">
    <text evidence="1">The sequence shown here is derived from an EMBL/GenBank/DDBJ whole genome shotgun (WGS) entry which is preliminary data.</text>
</comment>
<keyword evidence="1" id="KW-0413">Isomerase</keyword>
<protein>
    <submittedName>
        <fullName evidence="1">Xylose isomerase</fullName>
    </submittedName>
</protein>
<dbReference type="GO" id="GO:0016853">
    <property type="term" value="F:isomerase activity"/>
    <property type="evidence" value="ECO:0007669"/>
    <property type="project" value="UniProtKB-KW"/>
</dbReference>
<accession>A0A917HN01</accession>
<evidence type="ECO:0000313" key="2">
    <source>
        <dbReference type="Proteomes" id="UP000647241"/>
    </source>
</evidence>
<dbReference type="RefSeq" id="WP_229739344.1">
    <property type="nucleotide sequence ID" value="NZ_BMGT01000003.1"/>
</dbReference>
<sequence length="285" mass="32075">MEEVLMKPVLKHIANLWTLTEHPTAENEWTLDKKLDAIRDAGFDGVCWAPSRELWEGAKRRGLIFVGGMASGDAGAFPEIVQDLKRFGALHVNVQLASDEMLTPQALELTLALMAEAKREGLLPAIETHRGTCTETPEKMYALADAYERATGEPLPISWDFSHFAVVKHLVPENFVERLLVRPELVQNAQQFHFRPFNGHHVQVPITNSRGELTQEVLNWIPFAEAVLECWLAGNPEGGREIFICPELGPVEGGYALSTFPNSWEDAKVLRAEIEKMWQRVLERS</sequence>